<dbReference type="Gene3D" id="1.20.190.20">
    <property type="entry name" value="14-3-3 domain"/>
    <property type="match status" value="1"/>
</dbReference>
<proteinExistence type="inferred from homology"/>
<dbReference type="FunFam" id="1.20.190.20:FF:000001">
    <property type="entry name" value="14-3-3 gamma 1"/>
    <property type="match status" value="1"/>
</dbReference>
<dbReference type="AlphaFoldDB" id="A0A2B4SWS6"/>
<accession>A0A2B4SWS6</accession>
<feature type="site" description="Interaction with phosphoserine on interacting protein" evidence="2">
    <location>
        <position position="137"/>
    </location>
</feature>
<dbReference type="STRING" id="50429.A0A2B4SWS6"/>
<protein>
    <submittedName>
        <fullName evidence="5">14-3-3-like protein 2</fullName>
    </submittedName>
</protein>
<dbReference type="EMBL" id="LSMT01000018">
    <property type="protein sequence ID" value="PFX32887.1"/>
    <property type="molecule type" value="Genomic_DNA"/>
</dbReference>
<dbReference type="SMART" id="SM00101">
    <property type="entry name" value="14_3_3"/>
    <property type="match status" value="1"/>
</dbReference>
<evidence type="ECO:0000256" key="1">
    <source>
        <dbReference type="ARBA" id="ARBA00006141"/>
    </source>
</evidence>
<comment type="caution">
    <text evidence="5">The sequence shown here is derived from an EMBL/GenBank/DDBJ whole genome shotgun (WGS) entry which is preliminary data.</text>
</comment>
<organism evidence="5 6">
    <name type="scientific">Stylophora pistillata</name>
    <name type="common">Smooth cauliflower coral</name>
    <dbReference type="NCBI Taxonomy" id="50429"/>
    <lineage>
        <taxon>Eukaryota</taxon>
        <taxon>Metazoa</taxon>
        <taxon>Cnidaria</taxon>
        <taxon>Anthozoa</taxon>
        <taxon>Hexacorallia</taxon>
        <taxon>Scleractinia</taxon>
        <taxon>Astrocoeniina</taxon>
        <taxon>Pocilloporidae</taxon>
        <taxon>Stylophora</taxon>
    </lineage>
</organism>
<reference evidence="6" key="1">
    <citation type="journal article" date="2017" name="bioRxiv">
        <title>Comparative analysis of the genomes of Stylophora pistillata and Acropora digitifera provides evidence for extensive differences between species of corals.</title>
        <authorList>
            <person name="Voolstra C.R."/>
            <person name="Li Y."/>
            <person name="Liew Y.J."/>
            <person name="Baumgarten S."/>
            <person name="Zoccola D."/>
            <person name="Flot J.-F."/>
            <person name="Tambutte S."/>
            <person name="Allemand D."/>
            <person name="Aranda M."/>
        </authorList>
    </citation>
    <scope>NUCLEOTIDE SEQUENCE [LARGE SCALE GENOMIC DNA]</scope>
</reference>
<evidence type="ECO:0000313" key="5">
    <source>
        <dbReference type="EMBL" id="PFX32887.1"/>
    </source>
</evidence>
<dbReference type="Proteomes" id="UP000225706">
    <property type="component" value="Unassembled WGS sequence"/>
</dbReference>
<dbReference type="InterPro" id="IPR036815">
    <property type="entry name" value="14-3-3_dom_sf"/>
</dbReference>
<sequence>MATDERVERAKLAEQMERYDDMAKFMKEATESKKGDKVDLTSEERNLLSVAYKNVVGARRASWRVMSALEEKYEGTEDKKSVLDEYRKKIEEELRTICEDVLNLLEQFLIKDKDDPEIDQHYEGQIFYLKMKGDYLRYKAEVAQQSSSDKEEIIKQSEESYQKALELSEIKLPSTHPIRLGLALNFSVFYYEIKNAPDQACKLAKKAFDDSIAELDSLKEDSYKDSTLIMQLLRDNLTLWTSNNDDEDENDEKQ</sequence>
<dbReference type="PROSITE" id="PS00796">
    <property type="entry name" value="1433_1"/>
    <property type="match status" value="1"/>
</dbReference>
<dbReference type="SUPFAM" id="SSF48445">
    <property type="entry name" value="14-3-3 protein"/>
    <property type="match status" value="1"/>
</dbReference>
<dbReference type="InterPro" id="IPR023410">
    <property type="entry name" value="14-3-3_domain"/>
</dbReference>
<evidence type="ECO:0000256" key="3">
    <source>
        <dbReference type="RuleBase" id="RU003466"/>
    </source>
</evidence>
<dbReference type="InterPro" id="IPR000308">
    <property type="entry name" value="14-3-3"/>
</dbReference>
<dbReference type="InterPro" id="IPR023409">
    <property type="entry name" value="14-3-3_CS"/>
</dbReference>
<evidence type="ECO:0000259" key="4">
    <source>
        <dbReference type="SMART" id="SM00101"/>
    </source>
</evidence>
<keyword evidence="6" id="KW-1185">Reference proteome</keyword>
<gene>
    <name evidence="5" type="primary">ftt-2</name>
    <name evidence="5" type="ORF">AWC38_SpisGene2279</name>
</gene>
<dbReference type="PANTHER" id="PTHR18860">
    <property type="entry name" value="14-3-3 PROTEIN"/>
    <property type="match status" value="1"/>
</dbReference>
<dbReference type="PIRSF" id="PIRSF000868">
    <property type="entry name" value="14-3-3"/>
    <property type="match status" value="1"/>
</dbReference>
<feature type="site" description="Interaction with phosphoserine on interacting protein" evidence="2">
    <location>
        <position position="60"/>
    </location>
</feature>
<dbReference type="PROSITE" id="PS00797">
    <property type="entry name" value="1433_2"/>
    <property type="match status" value="1"/>
</dbReference>
<dbReference type="OrthoDB" id="10260625at2759"/>
<feature type="domain" description="14-3-3" evidence="4">
    <location>
        <begin position="3"/>
        <end position="254"/>
    </location>
</feature>
<comment type="similarity">
    <text evidence="1 3">Belongs to the 14-3-3 family.</text>
</comment>
<dbReference type="PRINTS" id="PR00305">
    <property type="entry name" value="1433ZETA"/>
</dbReference>
<dbReference type="Pfam" id="PF00244">
    <property type="entry name" value="14-3-3"/>
    <property type="match status" value="1"/>
</dbReference>
<name>A0A2B4SWS6_STYPI</name>
<evidence type="ECO:0000256" key="2">
    <source>
        <dbReference type="PIRSR" id="PIRSR000868-1"/>
    </source>
</evidence>
<evidence type="ECO:0000313" key="6">
    <source>
        <dbReference type="Proteomes" id="UP000225706"/>
    </source>
</evidence>